<keyword evidence="2" id="KW-1185">Reference proteome</keyword>
<dbReference type="InterPro" id="IPR036736">
    <property type="entry name" value="ACP-like_sf"/>
</dbReference>
<dbReference type="EMBL" id="QEAQ01000136">
    <property type="protein sequence ID" value="TPX54821.1"/>
    <property type="molecule type" value="Genomic_DNA"/>
</dbReference>
<dbReference type="AlphaFoldDB" id="A0A507DTM7"/>
<evidence type="ECO:0000313" key="2">
    <source>
        <dbReference type="Proteomes" id="UP000318582"/>
    </source>
</evidence>
<evidence type="ECO:0000313" key="1">
    <source>
        <dbReference type="EMBL" id="TPX54821.1"/>
    </source>
</evidence>
<dbReference type="Proteomes" id="UP000318582">
    <property type="component" value="Unassembled WGS sequence"/>
</dbReference>
<comment type="caution">
    <text evidence="1">The sequence shown here is derived from an EMBL/GenBank/DDBJ whole genome shotgun (WGS) entry which is preliminary data.</text>
</comment>
<accession>A0A507DTM7</accession>
<protein>
    <submittedName>
        <fullName evidence="1">Uncharacterized protein</fullName>
    </submittedName>
</protein>
<sequence>MFALRSSTLRTASTVQRCAILPAVVTPPVRSLYKKAVQPPKHFTKAEIDEKVLELLFDYTKVAQDKVNLESNIIKDLSIGRLDRFGLYWDLQTEFEFMFLPARSRTRELASGREAADWVASILEEEQRLKA</sequence>
<organism evidence="1 2">
    <name type="scientific">Powellomyces hirtus</name>
    <dbReference type="NCBI Taxonomy" id="109895"/>
    <lineage>
        <taxon>Eukaryota</taxon>
        <taxon>Fungi</taxon>
        <taxon>Fungi incertae sedis</taxon>
        <taxon>Chytridiomycota</taxon>
        <taxon>Chytridiomycota incertae sedis</taxon>
        <taxon>Chytridiomycetes</taxon>
        <taxon>Spizellomycetales</taxon>
        <taxon>Powellomycetaceae</taxon>
        <taxon>Powellomyces</taxon>
    </lineage>
</organism>
<reference evidence="1 2" key="1">
    <citation type="journal article" date="2019" name="Sci. Rep.">
        <title>Comparative genomics of chytrid fungi reveal insights into the obligate biotrophic and pathogenic lifestyle of Synchytrium endobioticum.</title>
        <authorList>
            <person name="van de Vossenberg B.T.L.H."/>
            <person name="Warris S."/>
            <person name="Nguyen H.D.T."/>
            <person name="van Gent-Pelzer M.P.E."/>
            <person name="Joly D.L."/>
            <person name="van de Geest H.C."/>
            <person name="Bonants P.J.M."/>
            <person name="Smith D.S."/>
            <person name="Levesque C.A."/>
            <person name="van der Lee T.A.J."/>
        </authorList>
    </citation>
    <scope>NUCLEOTIDE SEQUENCE [LARGE SCALE GENOMIC DNA]</scope>
    <source>
        <strain evidence="1 2">CBS 809.83</strain>
    </source>
</reference>
<gene>
    <name evidence="1" type="ORF">PhCBS80983_g05723</name>
</gene>
<dbReference type="Gene3D" id="1.10.1200.10">
    <property type="entry name" value="ACP-like"/>
    <property type="match status" value="1"/>
</dbReference>
<proteinExistence type="predicted"/>
<name>A0A507DTM7_9FUNG</name>